<gene>
    <name evidence="13" type="ORF">EEDITHA_LOCUS5409</name>
</gene>
<keyword evidence="6" id="KW-0418">Kinase</keyword>
<evidence type="ECO:0000259" key="11">
    <source>
        <dbReference type="Pfam" id="PF24419"/>
    </source>
</evidence>
<evidence type="ECO:0000259" key="10">
    <source>
        <dbReference type="Pfam" id="PF16575"/>
    </source>
</evidence>
<evidence type="ECO:0000313" key="13">
    <source>
        <dbReference type="EMBL" id="CAH2089346.1"/>
    </source>
</evidence>
<dbReference type="GO" id="GO:0005730">
    <property type="term" value="C:nucleolus"/>
    <property type="evidence" value="ECO:0007669"/>
    <property type="project" value="UniProtKB-SubCell"/>
</dbReference>
<dbReference type="SUPFAM" id="SSF52540">
    <property type="entry name" value="P-loop containing nucleoside triphosphate hydrolases"/>
    <property type="match status" value="1"/>
</dbReference>
<dbReference type="InterPro" id="IPR057570">
    <property type="entry name" value="NOL9_C"/>
</dbReference>
<dbReference type="Proteomes" id="UP001153954">
    <property type="component" value="Unassembled WGS sequence"/>
</dbReference>
<dbReference type="PANTHER" id="PTHR12755:SF3">
    <property type="entry name" value="POLYNUCLEOTIDE 5'-HYDROXYL-KINASE NOL9"/>
    <property type="match status" value="1"/>
</dbReference>
<dbReference type="InterPro" id="IPR045116">
    <property type="entry name" value="Clp1/Grc3"/>
</dbReference>
<dbReference type="GO" id="GO:0005524">
    <property type="term" value="F:ATP binding"/>
    <property type="evidence" value="ECO:0007669"/>
    <property type="project" value="UniProtKB-KW"/>
</dbReference>
<evidence type="ECO:0000256" key="1">
    <source>
        <dbReference type="ARBA" id="ARBA00004604"/>
    </source>
</evidence>
<keyword evidence="3" id="KW-0698">rRNA processing</keyword>
<organism evidence="13 14">
    <name type="scientific">Euphydryas editha</name>
    <name type="common">Edith's checkerspot</name>
    <dbReference type="NCBI Taxonomy" id="104508"/>
    <lineage>
        <taxon>Eukaryota</taxon>
        <taxon>Metazoa</taxon>
        <taxon>Ecdysozoa</taxon>
        <taxon>Arthropoda</taxon>
        <taxon>Hexapoda</taxon>
        <taxon>Insecta</taxon>
        <taxon>Pterygota</taxon>
        <taxon>Neoptera</taxon>
        <taxon>Endopterygota</taxon>
        <taxon>Lepidoptera</taxon>
        <taxon>Glossata</taxon>
        <taxon>Ditrysia</taxon>
        <taxon>Papilionoidea</taxon>
        <taxon>Nymphalidae</taxon>
        <taxon>Nymphalinae</taxon>
        <taxon>Euphydryas</taxon>
    </lineage>
</organism>
<keyword evidence="7" id="KW-0067">ATP-binding</keyword>
<dbReference type="EMBL" id="CAKOGL010000008">
    <property type="protein sequence ID" value="CAH2089346.1"/>
    <property type="molecule type" value="Genomic_DNA"/>
</dbReference>
<comment type="subcellular location">
    <subcellularLocation>
        <location evidence="1">Nucleus</location>
        <location evidence="1">Nucleolus</location>
    </subcellularLocation>
</comment>
<dbReference type="Pfam" id="PF25467">
    <property type="entry name" value="NOL9_C"/>
    <property type="match status" value="1"/>
</dbReference>
<dbReference type="Pfam" id="PF16575">
    <property type="entry name" value="CLP1_P"/>
    <property type="match status" value="1"/>
</dbReference>
<keyword evidence="4" id="KW-0808">Transferase</keyword>
<evidence type="ECO:0000256" key="8">
    <source>
        <dbReference type="ARBA" id="ARBA00023242"/>
    </source>
</evidence>
<protein>
    <recommendedName>
        <fullName evidence="9">Polynucleotide 5'-hydroxyl-kinase NOL9</fullName>
    </recommendedName>
</protein>
<dbReference type="PANTHER" id="PTHR12755">
    <property type="entry name" value="CLEAVAGE/POLYADENYLATION FACTOR IA SUBUNIT CLP1P"/>
    <property type="match status" value="1"/>
</dbReference>
<dbReference type="InterPro" id="IPR057573">
    <property type="entry name" value="NOL9_N"/>
</dbReference>
<sequence length="914" mass="102822">MEFFEKAHIVKRESKSKKSSENVKKQLKRMLYGYKISDNKLIQNSDNIENDLGESESVSGYSDLNLTNSSLEDDPTGVKSIAQGESCLTNVSKNVMLSNSISIHSDDNLNQGDNLIENLNSESNENIESFTEEESTVESDESTVSCDMESLADSEKSDVFDADGKLAAEILKKLKLKNKKKQRSKCKYSEIANDDYTTEKEDISSEFESKNQTERLILHTSEEDYASSVYDNIETSNEFHSNPESPPFVSITAIDMPNQRLDEIIGEYKYSTIRNLPSENQNTVFATNNSGIFIEESMNVDIEAEDEACSLIPEVDDLPTVDEIDKELSNLGTTVDTQVDESTNNIENTLQSDLISDTELSIVGDVVNLEETFTFYYTQNSCIVTLKHPSELFVQGKVKVKALGGTVELFGYTLKDDTCNVYAPYYNFAQIIKTVENPNVYYGLFGKLTSAGLSVAEAEEIVTSIGDQDGVVLLQPLNEKRMDFIDNNFKVTNLFVKPNKIIEPYFKKASDILNCSLFSARPWKSFGVHPSWKEANHYAQNKQSRGIVCGGKGVGKSTYLRYQVNKLLENGPVLVVDLDPGQCEFTVAGNISATIVTTPLFGPSFTHLRKPEIMLNIGMINTMDNALRYISAVHSLINHCNNKALANMPWIVNTMGMTNVIGLKFITLIIILLNPTYLLQYESKNNNKRFDTFLRPYNVKQLYDNYRNDRLFANTSCPNDLNYSFVLANDTEKSVKNTYSLRPKDERYLNFLAYFSQLINGENNLLGIVPYAVPLKELYIATNVIVKKDYITKVINGKVVALCQHARQCSSASEKVFTLSDKPLRCQGHGLIRGIDWEKEILYIITPVPSSELGSVNTLLYADWVPELVGQENQLPKGTVVPYRTVTQEQNKQLMSTPRRRFNPLQLLKMARSS</sequence>
<name>A0AAU9TU72_EUPED</name>
<dbReference type="Gene3D" id="3.40.50.300">
    <property type="entry name" value="P-loop containing nucleotide triphosphate hydrolases"/>
    <property type="match status" value="1"/>
</dbReference>
<evidence type="ECO:0000256" key="7">
    <source>
        <dbReference type="ARBA" id="ARBA00022840"/>
    </source>
</evidence>
<evidence type="ECO:0000259" key="12">
    <source>
        <dbReference type="Pfam" id="PF25467"/>
    </source>
</evidence>
<keyword evidence="8" id="KW-0539">Nucleus</keyword>
<evidence type="ECO:0000256" key="6">
    <source>
        <dbReference type="ARBA" id="ARBA00022777"/>
    </source>
</evidence>
<evidence type="ECO:0000256" key="3">
    <source>
        <dbReference type="ARBA" id="ARBA00022552"/>
    </source>
</evidence>
<evidence type="ECO:0000313" key="14">
    <source>
        <dbReference type="Proteomes" id="UP001153954"/>
    </source>
</evidence>
<evidence type="ECO:0000256" key="4">
    <source>
        <dbReference type="ARBA" id="ARBA00022679"/>
    </source>
</evidence>
<dbReference type="InterPro" id="IPR032319">
    <property type="entry name" value="CLP1_P"/>
</dbReference>
<comment type="caution">
    <text evidence="13">The sequence shown here is derived from an EMBL/GenBank/DDBJ whole genome shotgun (WGS) entry which is preliminary data.</text>
</comment>
<dbReference type="AlphaFoldDB" id="A0AAU9TU72"/>
<feature type="domain" description="NOL9 C-terminal" evidence="12">
    <location>
        <begin position="769"/>
        <end position="862"/>
    </location>
</feature>
<evidence type="ECO:0000256" key="9">
    <source>
        <dbReference type="ARBA" id="ARBA00071212"/>
    </source>
</evidence>
<comment type="similarity">
    <text evidence="2">Belongs to the Clp1 family. NOL9/GRC3 subfamily.</text>
</comment>
<evidence type="ECO:0000256" key="5">
    <source>
        <dbReference type="ARBA" id="ARBA00022741"/>
    </source>
</evidence>
<keyword evidence="14" id="KW-1185">Reference proteome</keyword>
<accession>A0AAU9TU72</accession>
<dbReference type="GO" id="GO:0000448">
    <property type="term" value="P:cleavage in ITS2 between 5.8S rRNA and LSU-rRNA of tricistronic rRNA transcript (SSU-rRNA, 5.8S rRNA, LSU-rRNA)"/>
    <property type="evidence" value="ECO:0007669"/>
    <property type="project" value="TreeGrafter"/>
</dbReference>
<dbReference type="GO" id="GO:0051731">
    <property type="term" value="F:polynucleotide 5'-hydroxyl-kinase activity"/>
    <property type="evidence" value="ECO:0007669"/>
    <property type="project" value="InterPro"/>
</dbReference>
<keyword evidence="5" id="KW-0547">Nucleotide-binding</keyword>
<reference evidence="13" key="1">
    <citation type="submission" date="2022-03" db="EMBL/GenBank/DDBJ databases">
        <authorList>
            <person name="Tunstrom K."/>
        </authorList>
    </citation>
    <scope>NUCLEOTIDE SEQUENCE</scope>
</reference>
<feature type="domain" description="Clp1 P-loop" evidence="10">
    <location>
        <begin position="550"/>
        <end position="688"/>
    </location>
</feature>
<proteinExistence type="inferred from homology"/>
<dbReference type="InterPro" id="IPR027417">
    <property type="entry name" value="P-loop_NTPase"/>
</dbReference>
<feature type="domain" description="NOL9 N-terminal" evidence="11">
    <location>
        <begin position="371"/>
        <end position="517"/>
    </location>
</feature>
<dbReference type="Pfam" id="PF24419">
    <property type="entry name" value="Cupin_NOL9"/>
    <property type="match status" value="1"/>
</dbReference>
<evidence type="ECO:0000256" key="2">
    <source>
        <dbReference type="ARBA" id="ARBA00011003"/>
    </source>
</evidence>